<keyword evidence="1" id="KW-1133">Transmembrane helix</keyword>
<sequence length="47" mass="5346">MKDTALLVIGIGGLVAVMLVCVWVIRREQRRIKQEARDGWDEAGKKH</sequence>
<protein>
    <submittedName>
        <fullName evidence="2">Uncharacterized protein</fullName>
    </submittedName>
</protein>
<proteinExistence type="predicted"/>
<name>A0A1H5A3A1_9PSED</name>
<keyword evidence="3" id="KW-1185">Reference proteome</keyword>
<dbReference type="EMBL" id="FNTJ01000003">
    <property type="protein sequence ID" value="SED36873.1"/>
    <property type="molecule type" value="Genomic_DNA"/>
</dbReference>
<evidence type="ECO:0000313" key="3">
    <source>
        <dbReference type="Proteomes" id="UP000198982"/>
    </source>
</evidence>
<dbReference type="Proteomes" id="UP000198982">
    <property type="component" value="Unassembled WGS sequence"/>
</dbReference>
<organism evidence="2 3">
    <name type="scientific">Pseudomonas saponiphila</name>
    <dbReference type="NCBI Taxonomy" id="556534"/>
    <lineage>
        <taxon>Bacteria</taxon>
        <taxon>Pseudomonadati</taxon>
        <taxon>Pseudomonadota</taxon>
        <taxon>Gammaproteobacteria</taxon>
        <taxon>Pseudomonadales</taxon>
        <taxon>Pseudomonadaceae</taxon>
        <taxon>Pseudomonas</taxon>
    </lineage>
</organism>
<gene>
    <name evidence="2" type="ORF">SAMN05216178_6967</name>
</gene>
<accession>A0A1H5A3A1</accession>
<evidence type="ECO:0000256" key="1">
    <source>
        <dbReference type="SAM" id="Phobius"/>
    </source>
</evidence>
<keyword evidence="1" id="KW-0472">Membrane</keyword>
<feature type="transmembrane region" description="Helical" evidence="1">
    <location>
        <begin position="6"/>
        <end position="25"/>
    </location>
</feature>
<evidence type="ECO:0000313" key="2">
    <source>
        <dbReference type="EMBL" id="SED36873.1"/>
    </source>
</evidence>
<reference evidence="3" key="1">
    <citation type="submission" date="2016-10" db="EMBL/GenBank/DDBJ databases">
        <authorList>
            <person name="Varghese N."/>
            <person name="Submissions S."/>
        </authorList>
    </citation>
    <scope>NUCLEOTIDE SEQUENCE [LARGE SCALE GENOMIC DNA]</scope>
    <source>
        <strain evidence="3">DSM 9751</strain>
    </source>
</reference>
<dbReference type="AlphaFoldDB" id="A0A1H5A3A1"/>
<keyword evidence="1" id="KW-0812">Transmembrane</keyword>